<dbReference type="InParanoid" id="A0A132B8L0"/>
<evidence type="ECO:0000256" key="1">
    <source>
        <dbReference type="ARBA" id="ARBA00004141"/>
    </source>
</evidence>
<feature type="transmembrane region" description="Helical" evidence="5">
    <location>
        <begin position="393"/>
        <end position="417"/>
    </location>
</feature>
<keyword evidence="4 5" id="KW-0472">Membrane</keyword>
<dbReference type="CDD" id="cd17323">
    <property type="entry name" value="MFS_Tpo1_MDR_like"/>
    <property type="match status" value="1"/>
</dbReference>
<proteinExistence type="predicted"/>
<feature type="transmembrane region" description="Helical" evidence="5">
    <location>
        <begin position="160"/>
        <end position="183"/>
    </location>
</feature>
<name>A0A132B8L0_MOLSC</name>
<feature type="transmembrane region" description="Helical" evidence="5">
    <location>
        <begin position="361"/>
        <end position="381"/>
    </location>
</feature>
<dbReference type="Gene3D" id="1.20.1250.20">
    <property type="entry name" value="MFS general substrate transporter like domains"/>
    <property type="match status" value="1"/>
</dbReference>
<dbReference type="GO" id="GO:0022857">
    <property type="term" value="F:transmembrane transporter activity"/>
    <property type="evidence" value="ECO:0007669"/>
    <property type="project" value="InterPro"/>
</dbReference>
<feature type="transmembrane region" description="Helical" evidence="5">
    <location>
        <begin position="293"/>
        <end position="314"/>
    </location>
</feature>
<dbReference type="RefSeq" id="XP_018062684.1">
    <property type="nucleotide sequence ID" value="XM_018221664.1"/>
</dbReference>
<evidence type="ECO:0000256" key="3">
    <source>
        <dbReference type="ARBA" id="ARBA00022989"/>
    </source>
</evidence>
<dbReference type="GO" id="GO:0005886">
    <property type="term" value="C:plasma membrane"/>
    <property type="evidence" value="ECO:0007669"/>
    <property type="project" value="TreeGrafter"/>
</dbReference>
<keyword evidence="2 5" id="KW-0812">Transmembrane</keyword>
<dbReference type="AlphaFoldDB" id="A0A132B8L0"/>
<evidence type="ECO:0000256" key="2">
    <source>
        <dbReference type="ARBA" id="ARBA00022692"/>
    </source>
</evidence>
<accession>A0A132B8L0</accession>
<dbReference type="InterPro" id="IPR036259">
    <property type="entry name" value="MFS_trans_sf"/>
</dbReference>
<dbReference type="PROSITE" id="PS50850">
    <property type="entry name" value="MFS"/>
    <property type="match status" value="1"/>
</dbReference>
<gene>
    <name evidence="7" type="ORF">LY89DRAFT_765193</name>
</gene>
<dbReference type="PANTHER" id="PTHR23502">
    <property type="entry name" value="MAJOR FACILITATOR SUPERFAMILY"/>
    <property type="match status" value="1"/>
</dbReference>
<keyword evidence="3 5" id="KW-1133">Transmembrane helix</keyword>
<evidence type="ECO:0000256" key="5">
    <source>
        <dbReference type="SAM" id="Phobius"/>
    </source>
</evidence>
<dbReference type="SUPFAM" id="SSF103473">
    <property type="entry name" value="MFS general substrate transporter"/>
    <property type="match status" value="1"/>
</dbReference>
<feature type="transmembrane region" description="Helical" evidence="5">
    <location>
        <begin position="126"/>
        <end position="148"/>
    </location>
</feature>
<dbReference type="Proteomes" id="UP000070700">
    <property type="component" value="Unassembled WGS sequence"/>
</dbReference>
<sequence length="471" mass="52028">MLRTREIDASQASEFRSNEKALAENWSKPKKLFAVITGLFLNFNTCLSAALPSGAIDALTTSFGITKQEEIALPVAVFLVGYIFGPIVFGPMSETFGRRICFLSSFALYTLATLACALAQSWPSLLIFRFLVGVGASAPQYILGGMYSDIYPNLLHRGKAMMMAGLMNSFGPLIGPIVAGYTSSENWRWMFWVALILAGANWPFLVFLPESFPPVVLKHLGRADGLETTVNETPNFSELLTVVLTRPIRMFAEPLVLFSDLFLVYQYSIYYLYFEAYQIIFQGAYGMTLGQVALMLLPVGIGGIIAMFIFLWYDRFLAKSKATGKKWAHREEYRRLPLACIGGPLYSISLFWLGWTSRTGVHWIVPASSGVVFGIGIDLTFMALNNYITDAYGIYSASALASSVLSRNIAAALLIPLATYRMYAVLGVGWACSTLGFICLGLSPIPFIFLRYGPSLRAKSPFCQRLSQLPC</sequence>
<feature type="transmembrane region" description="Helical" evidence="5">
    <location>
        <begin position="255"/>
        <end position="273"/>
    </location>
</feature>
<evidence type="ECO:0000313" key="7">
    <source>
        <dbReference type="EMBL" id="KUJ08329.1"/>
    </source>
</evidence>
<reference evidence="7 8" key="1">
    <citation type="submission" date="2015-10" db="EMBL/GenBank/DDBJ databases">
        <title>Full genome of DAOMC 229536 Phialocephala scopiformis, a fungal endophyte of spruce producing the potent anti-insectan compound rugulosin.</title>
        <authorList>
            <consortium name="DOE Joint Genome Institute"/>
            <person name="Walker A.K."/>
            <person name="Frasz S.L."/>
            <person name="Seifert K.A."/>
            <person name="Miller J.D."/>
            <person name="Mondo S.J."/>
            <person name="Labutti K."/>
            <person name="Lipzen A."/>
            <person name="Dockter R."/>
            <person name="Kennedy M."/>
            <person name="Grigoriev I.V."/>
            <person name="Spatafora J.W."/>
        </authorList>
    </citation>
    <scope>NUCLEOTIDE SEQUENCE [LARGE SCALE GENOMIC DNA]</scope>
    <source>
        <strain evidence="7 8">CBS 120377</strain>
    </source>
</reference>
<feature type="transmembrane region" description="Helical" evidence="5">
    <location>
        <begin position="71"/>
        <end position="89"/>
    </location>
</feature>
<dbReference type="GeneID" id="28831390"/>
<dbReference type="InterPro" id="IPR020846">
    <property type="entry name" value="MFS_dom"/>
</dbReference>
<dbReference type="Pfam" id="PF07690">
    <property type="entry name" value="MFS_1"/>
    <property type="match status" value="1"/>
</dbReference>
<keyword evidence="8" id="KW-1185">Reference proteome</keyword>
<evidence type="ECO:0000259" key="6">
    <source>
        <dbReference type="PROSITE" id="PS50850"/>
    </source>
</evidence>
<organism evidence="7 8">
    <name type="scientific">Mollisia scopiformis</name>
    <name type="common">Conifer needle endophyte fungus</name>
    <name type="synonym">Phialocephala scopiformis</name>
    <dbReference type="NCBI Taxonomy" id="149040"/>
    <lineage>
        <taxon>Eukaryota</taxon>
        <taxon>Fungi</taxon>
        <taxon>Dikarya</taxon>
        <taxon>Ascomycota</taxon>
        <taxon>Pezizomycotina</taxon>
        <taxon>Leotiomycetes</taxon>
        <taxon>Helotiales</taxon>
        <taxon>Mollisiaceae</taxon>
        <taxon>Mollisia</taxon>
    </lineage>
</organism>
<feature type="transmembrane region" description="Helical" evidence="5">
    <location>
        <begin position="423"/>
        <end position="450"/>
    </location>
</feature>
<dbReference type="InterPro" id="IPR011701">
    <property type="entry name" value="MFS"/>
</dbReference>
<comment type="subcellular location">
    <subcellularLocation>
        <location evidence="1">Membrane</location>
        <topology evidence="1">Multi-pass membrane protein</topology>
    </subcellularLocation>
</comment>
<feature type="transmembrane region" description="Helical" evidence="5">
    <location>
        <begin position="101"/>
        <end position="120"/>
    </location>
</feature>
<evidence type="ECO:0000313" key="8">
    <source>
        <dbReference type="Proteomes" id="UP000070700"/>
    </source>
</evidence>
<feature type="transmembrane region" description="Helical" evidence="5">
    <location>
        <begin position="335"/>
        <end position="355"/>
    </location>
</feature>
<dbReference type="KEGG" id="psco:LY89DRAFT_765193"/>
<dbReference type="OrthoDB" id="5141738at2759"/>
<feature type="transmembrane region" description="Helical" evidence="5">
    <location>
        <begin position="32"/>
        <end position="51"/>
    </location>
</feature>
<dbReference type="EMBL" id="KQ947436">
    <property type="protein sequence ID" value="KUJ08329.1"/>
    <property type="molecule type" value="Genomic_DNA"/>
</dbReference>
<protein>
    <submittedName>
        <fullName evidence="7">Major facilitator superfamily protein</fullName>
    </submittedName>
</protein>
<feature type="transmembrane region" description="Helical" evidence="5">
    <location>
        <begin position="189"/>
        <end position="208"/>
    </location>
</feature>
<dbReference type="PANTHER" id="PTHR23502:SF74">
    <property type="entry name" value="MAJOR FACILITATOR SUPERFAMILY (MFS) PROFILE DOMAIN-CONTAINING PROTEIN"/>
    <property type="match status" value="1"/>
</dbReference>
<feature type="domain" description="Major facilitator superfamily (MFS) profile" evidence="6">
    <location>
        <begin position="30"/>
        <end position="471"/>
    </location>
</feature>
<evidence type="ECO:0000256" key="4">
    <source>
        <dbReference type="ARBA" id="ARBA00023136"/>
    </source>
</evidence>